<dbReference type="Gene3D" id="1.10.10.60">
    <property type="entry name" value="Homeodomain-like"/>
    <property type="match status" value="1"/>
</dbReference>
<evidence type="ECO:0000313" key="6">
    <source>
        <dbReference type="Proteomes" id="UP000244906"/>
    </source>
</evidence>
<accession>A0A2V1H246</accession>
<comment type="caution">
    <text evidence="5">The sequence shown here is derived from an EMBL/GenBank/DDBJ whole genome shotgun (WGS) entry which is preliminary data.</text>
</comment>
<dbReference type="PANTHER" id="PTHR43280">
    <property type="entry name" value="ARAC-FAMILY TRANSCRIPTIONAL REGULATOR"/>
    <property type="match status" value="1"/>
</dbReference>
<dbReference type="Pfam" id="PF06719">
    <property type="entry name" value="AraC_N"/>
    <property type="match status" value="1"/>
</dbReference>
<dbReference type="PRINTS" id="PR00032">
    <property type="entry name" value="HTHARAC"/>
</dbReference>
<evidence type="ECO:0000256" key="1">
    <source>
        <dbReference type="ARBA" id="ARBA00023015"/>
    </source>
</evidence>
<gene>
    <name evidence="5" type="ORF">DC094_12080</name>
</gene>
<keyword evidence="1" id="KW-0805">Transcription regulation</keyword>
<dbReference type="EMBL" id="QDDL01000004">
    <property type="protein sequence ID" value="PVZ68976.1"/>
    <property type="molecule type" value="Genomic_DNA"/>
</dbReference>
<name>A0A2V1H246_9GAMM</name>
<dbReference type="InterPro" id="IPR009057">
    <property type="entry name" value="Homeodomain-like_sf"/>
</dbReference>
<dbReference type="Pfam" id="PF12833">
    <property type="entry name" value="HTH_18"/>
    <property type="match status" value="1"/>
</dbReference>
<dbReference type="InterPro" id="IPR009594">
    <property type="entry name" value="Tscrpt_reg_HTH_AraC_N"/>
</dbReference>
<dbReference type="OrthoDB" id="9783876at2"/>
<feature type="domain" description="HTH araC/xylS-type" evidence="4">
    <location>
        <begin position="199"/>
        <end position="296"/>
    </location>
</feature>
<dbReference type="Proteomes" id="UP000244906">
    <property type="component" value="Unassembled WGS sequence"/>
</dbReference>
<dbReference type="SUPFAM" id="SSF46689">
    <property type="entry name" value="Homeodomain-like"/>
    <property type="match status" value="2"/>
</dbReference>
<dbReference type="GO" id="GO:0043565">
    <property type="term" value="F:sequence-specific DNA binding"/>
    <property type="evidence" value="ECO:0007669"/>
    <property type="project" value="InterPro"/>
</dbReference>
<dbReference type="SMART" id="SM00342">
    <property type="entry name" value="HTH_ARAC"/>
    <property type="match status" value="1"/>
</dbReference>
<protein>
    <submittedName>
        <fullName evidence="5">AraC family transcriptional regulator</fullName>
    </submittedName>
</protein>
<dbReference type="InterPro" id="IPR018060">
    <property type="entry name" value="HTH_AraC"/>
</dbReference>
<dbReference type="PANTHER" id="PTHR43280:SF28">
    <property type="entry name" value="HTH-TYPE TRANSCRIPTIONAL ACTIVATOR RHAS"/>
    <property type="match status" value="1"/>
</dbReference>
<dbReference type="InterPro" id="IPR020449">
    <property type="entry name" value="Tscrpt_reg_AraC-type_HTH"/>
</dbReference>
<evidence type="ECO:0000256" key="2">
    <source>
        <dbReference type="ARBA" id="ARBA00023125"/>
    </source>
</evidence>
<keyword evidence="6" id="KW-1185">Reference proteome</keyword>
<evidence type="ECO:0000313" key="5">
    <source>
        <dbReference type="EMBL" id="PVZ68976.1"/>
    </source>
</evidence>
<dbReference type="PROSITE" id="PS01124">
    <property type="entry name" value="HTH_ARAC_FAMILY_2"/>
    <property type="match status" value="1"/>
</dbReference>
<keyword evidence="3" id="KW-0804">Transcription</keyword>
<dbReference type="GO" id="GO:0003700">
    <property type="term" value="F:DNA-binding transcription factor activity"/>
    <property type="evidence" value="ECO:0007669"/>
    <property type="project" value="InterPro"/>
</dbReference>
<dbReference type="RefSeq" id="WP_116687358.1">
    <property type="nucleotide sequence ID" value="NZ_CAWNYD010000004.1"/>
</dbReference>
<proteinExistence type="predicted"/>
<sequence>MLRKNTGLKKLIENQTAFIGPESELSIYDTYQQIEKVPFKADELLFCGMISGKKLIHHNQLKLNSVPQVFIPHESFIIAPQQNIEIDFPDADLQSPTSCLTIEISREKVNRIAEQLNHHQLSSDNCYNWQQQKTLHLHHTTATQKLLERLAKVFSENHQDRSFLIDLGVSELVMRLLRHQHADFLLSHSQQQPDHNGLNAAIDYIENHIEKPIDIDQLGKISCMSRSNLFKVFREKLQMTPCEFQRLIRLNKAKQLLNKGTRVTDVCFRLGFNNPSHFSRLFKGFFGLSPKAFQQNTLHS</sequence>
<organism evidence="5 6">
    <name type="scientific">Pelagibaculum spongiae</name>
    <dbReference type="NCBI Taxonomy" id="2080658"/>
    <lineage>
        <taxon>Bacteria</taxon>
        <taxon>Pseudomonadati</taxon>
        <taxon>Pseudomonadota</taxon>
        <taxon>Gammaproteobacteria</taxon>
        <taxon>Oceanospirillales</taxon>
        <taxon>Pelagibaculum</taxon>
    </lineage>
</organism>
<keyword evidence="2" id="KW-0238">DNA-binding</keyword>
<evidence type="ECO:0000259" key="4">
    <source>
        <dbReference type="PROSITE" id="PS01124"/>
    </source>
</evidence>
<evidence type="ECO:0000256" key="3">
    <source>
        <dbReference type="ARBA" id="ARBA00023163"/>
    </source>
</evidence>
<dbReference type="AlphaFoldDB" id="A0A2V1H246"/>
<reference evidence="5 6" key="1">
    <citation type="submission" date="2018-04" db="EMBL/GenBank/DDBJ databases">
        <title>Thalassorhabdus spongiae gen. nov., sp. nov., isolated from a marine sponge in South-West Iceland.</title>
        <authorList>
            <person name="Knobloch S."/>
            <person name="Daussin A."/>
            <person name="Johannsson R."/>
            <person name="Marteinsson V.T."/>
        </authorList>
    </citation>
    <scope>NUCLEOTIDE SEQUENCE [LARGE SCALE GENOMIC DNA]</scope>
    <source>
        <strain evidence="5 6">Hp12</strain>
    </source>
</reference>